<evidence type="ECO:0000313" key="3">
    <source>
        <dbReference type="EMBL" id="CCX10364.1"/>
    </source>
</evidence>
<dbReference type="OrthoDB" id="18959at2759"/>
<dbReference type="Pfam" id="PF20882">
    <property type="entry name" value="Sos7"/>
    <property type="match status" value="1"/>
</dbReference>
<dbReference type="InterPro" id="IPR037475">
    <property type="entry name" value="Sos7"/>
</dbReference>
<evidence type="ECO:0000259" key="2">
    <source>
        <dbReference type="Pfam" id="PF20882"/>
    </source>
</evidence>
<keyword evidence="1" id="KW-0175">Coiled coil</keyword>
<dbReference type="Proteomes" id="UP000018144">
    <property type="component" value="Unassembled WGS sequence"/>
</dbReference>
<gene>
    <name evidence="3" type="ORF">PCON_09958</name>
</gene>
<feature type="coiled-coil region" evidence="1">
    <location>
        <begin position="107"/>
        <end position="252"/>
    </location>
</feature>
<reference evidence="3 4" key="1">
    <citation type="journal article" date="2013" name="PLoS Genet.">
        <title>The genome and development-dependent transcriptomes of Pyronema confluens: a window into fungal evolution.</title>
        <authorList>
            <person name="Traeger S."/>
            <person name="Altegoer F."/>
            <person name="Freitag M."/>
            <person name="Gabaldon T."/>
            <person name="Kempken F."/>
            <person name="Kumar A."/>
            <person name="Marcet-Houben M."/>
            <person name="Poggeler S."/>
            <person name="Stajich J.E."/>
            <person name="Nowrousian M."/>
        </authorList>
    </citation>
    <scope>NUCLEOTIDE SEQUENCE [LARGE SCALE GENOMIC DNA]</scope>
    <source>
        <strain evidence="4">CBS 100304</strain>
        <tissue evidence="3">Vegetative mycelium</tissue>
    </source>
</reference>
<dbReference type="OMA" id="RIMIEEM"/>
<dbReference type="STRING" id="1076935.U4L3U1"/>
<sequence>MSSPIAAPPNLIELLGLLNSDRLTLQKLAATVPAVPPAGTEDITANSDFSITDADPVTLDHELVHYRNLFQRLKFSYLEQIAKEKFVRTITDDHRVFPEADENDALVEKVMAAKKEWKQSKRELEAMMDRVKGLGERIAPAYEDLMKELKGAEARTAETAEMRTIISAYEAASDNRPGMNLPLAETLKHIEVAELTIKALESELESIQAALPGKKRRLDELAKVIDLHEKNKEDLERLVEEEMKEREGERAAGKARREDAGQWYKSSCEVYTALLE</sequence>
<keyword evidence="4" id="KW-1185">Reference proteome</keyword>
<accession>U4L3U1</accession>
<name>U4L3U1_PYROM</name>
<dbReference type="GO" id="GO:0051315">
    <property type="term" value="P:attachment of mitotic spindle microtubules to kinetochore"/>
    <property type="evidence" value="ECO:0007669"/>
    <property type="project" value="TreeGrafter"/>
</dbReference>
<feature type="domain" description="Kinetochore protein Sos7 coiled-coil" evidence="2">
    <location>
        <begin position="69"/>
        <end position="141"/>
    </location>
</feature>
<dbReference type="eggNOG" id="ENOG502S6XI">
    <property type="taxonomic scope" value="Eukaryota"/>
</dbReference>
<dbReference type="EMBL" id="HF935536">
    <property type="protein sequence ID" value="CCX10364.1"/>
    <property type="molecule type" value="Genomic_DNA"/>
</dbReference>
<evidence type="ECO:0000256" key="1">
    <source>
        <dbReference type="SAM" id="Coils"/>
    </source>
</evidence>
<dbReference type="GO" id="GO:0000776">
    <property type="term" value="C:kinetochore"/>
    <property type="evidence" value="ECO:0007669"/>
    <property type="project" value="InterPro"/>
</dbReference>
<dbReference type="PANTHER" id="PTHR37329:SF1">
    <property type="entry name" value="KINETOCHORE PROTEIN SOS7"/>
    <property type="match status" value="1"/>
</dbReference>
<dbReference type="InterPro" id="IPR048781">
    <property type="entry name" value="Sos7_CC"/>
</dbReference>
<evidence type="ECO:0000313" key="4">
    <source>
        <dbReference type="Proteomes" id="UP000018144"/>
    </source>
</evidence>
<protein>
    <recommendedName>
        <fullName evidence="2">Kinetochore protein Sos7 coiled-coil domain-containing protein</fullName>
    </recommendedName>
</protein>
<dbReference type="GO" id="GO:0034501">
    <property type="term" value="P:protein localization to kinetochore"/>
    <property type="evidence" value="ECO:0007669"/>
    <property type="project" value="InterPro"/>
</dbReference>
<proteinExistence type="predicted"/>
<dbReference type="AlphaFoldDB" id="U4L3U1"/>
<dbReference type="PANTHER" id="PTHR37329">
    <property type="entry name" value="KINETOCHORE PROTEIN SOS7"/>
    <property type="match status" value="1"/>
</dbReference>
<organism evidence="3 4">
    <name type="scientific">Pyronema omphalodes (strain CBS 100304)</name>
    <name type="common">Pyronema confluens</name>
    <dbReference type="NCBI Taxonomy" id="1076935"/>
    <lineage>
        <taxon>Eukaryota</taxon>
        <taxon>Fungi</taxon>
        <taxon>Dikarya</taxon>
        <taxon>Ascomycota</taxon>
        <taxon>Pezizomycotina</taxon>
        <taxon>Pezizomycetes</taxon>
        <taxon>Pezizales</taxon>
        <taxon>Pyronemataceae</taxon>
        <taxon>Pyronema</taxon>
    </lineage>
</organism>